<name>A0A448WHS0_9PLAT</name>
<protein>
    <submittedName>
        <fullName evidence="2">Uncharacterized protein</fullName>
    </submittedName>
</protein>
<accession>A0A448WHS0</accession>
<feature type="region of interest" description="Disordered" evidence="1">
    <location>
        <begin position="131"/>
        <end position="159"/>
    </location>
</feature>
<evidence type="ECO:0000313" key="2">
    <source>
        <dbReference type="EMBL" id="VEL12066.1"/>
    </source>
</evidence>
<keyword evidence="3" id="KW-1185">Reference proteome</keyword>
<sequence>MLASSPELQLTAPSSELAATAVASRGGHPEQLRWRVGTLVWCATSAGYLHAFRIIYEVLRCSVLRPASSKPLATEGNGYFFDADVLSHPSELILIYTLSTIPFFEPCLRSDWLFLISLVTKSVYYQQPQQHERQSGSFQPDPTISTWQAHSEDRQQNSGSSGLCKALLVFGLSDGRIGLVWLEAVITRDGDESSEAEETTDEHELFQMTKQRIISVGCDNLNVDKEDEEGEDDVVRNELDATIATSFGVNSVSRPAGGALRGPAVKPALRSHKAYFKAFPNSYWGLSPLGCCDSDSGEENLLASELTDLDSGRLVPRLEWIAGIRGMPLAAVYVPTCW</sequence>
<organism evidence="2 3">
    <name type="scientific">Protopolystoma xenopodis</name>
    <dbReference type="NCBI Taxonomy" id="117903"/>
    <lineage>
        <taxon>Eukaryota</taxon>
        <taxon>Metazoa</taxon>
        <taxon>Spiralia</taxon>
        <taxon>Lophotrochozoa</taxon>
        <taxon>Platyhelminthes</taxon>
        <taxon>Monogenea</taxon>
        <taxon>Polyopisthocotylea</taxon>
        <taxon>Polystomatidea</taxon>
        <taxon>Polystomatidae</taxon>
        <taxon>Protopolystoma</taxon>
    </lineage>
</organism>
<feature type="compositionally biased region" description="Polar residues" evidence="1">
    <location>
        <begin position="131"/>
        <end position="149"/>
    </location>
</feature>
<comment type="caution">
    <text evidence="2">The sequence shown here is derived from an EMBL/GenBank/DDBJ whole genome shotgun (WGS) entry which is preliminary data.</text>
</comment>
<dbReference type="AlphaFoldDB" id="A0A448WHS0"/>
<dbReference type="EMBL" id="CAAALY010013667">
    <property type="protein sequence ID" value="VEL12066.1"/>
    <property type="molecule type" value="Genomic_DNA"/>
</dbReference>
<evidence type="ECO:0000313" key="3">
    <source>
        <dbReference type="Proteomes" id="UP000784294"/>
    </source>
</evidence>
<reference evidence="2" key="1">
    <citation type="submission" date="2018-11" db="EMBL/GenBank/DDBJ databases">
        <authorList>
            <consortium name="Pathogen Informatics"/>
        </authorList>
    </citation>
    <scope>NUCLEOTIDE SEQUENCE</scope>
</reference>
<gene>
    <name evidence="2" type="ORF">PXEA_LOCUS5506</name>
</gene>
<proteinExistence type="predicted"/>
<dbReference type="Proteomes" id="UP000784294">
    <property type="component" value="Unassembled WGS sequence"/>
</dbReference>
<evidence type="ECO:0000256" key="1">
    <source>
        <dbReference type="SAM" id="MobiDB-lite"/>
    </source>
</evidence>